<dbReference type="AlphaFoldDB" id="A0A843UWD3"/>
<evidence type="ECO:0000313" key="7">
    <source>
        <dbReference type="Proteomes" id="UP000652761"/>
    </source>
</evidence>
<dbReference type="GO" id="GO:0031593">
    <property type="term" value="F:polyubiquitin modification-dependent protein binding"/>
    <property type="evidence" value="ECO:0007669"/>
    <property type="project" value="TreeGrafter"/>
</dbReference>
<dbReference type="EMBL" id="NMUH01000860">
    <property type="protein sequence ID" value="MQL85944.1"/>
    <property type="molecule type" value="Genomic_DNA"/>
</dbReference>
<comment type="caution">
    <text evidence="6">The sequence shown here is derived from an EMBL/GenBank/DDBJ whole genome shotgun (WGS) entry which is preliminary data.</text>
</comment>
<evidence type="ECO:0000256" key="1">
    <source>
        <dbReference type="ARBA" id="ARBA00006043"/>
    </source>
</evidence>
<dbReference type="Gene3D" id="2.40.40.50">
    <property type="entry name" value="Ubiquitin fusion degradation protein UFD1, N-terminal domain"/>
    <property type="match status" value="1"/>
</dbReference>
<evidence type="ECO:0000256" key="2">
    <source>
        <dbReference type="ARBA" id="ARBA00022786"/>
    </source>
</evidence>
<dbReference type="GO" id="GO:0034098">
    <property type="term" value="C:VCP-NPL4-UFD1 AAA ATPase complex"/>
    <property type="evidence" value="ECO:0007669"/>
    <property type="project" value="TreeGrafter"/>
</dbReference>
<evidence type="ECO:0000259" key="4">
    <source>
        <dbReference type="Pfam" id="PF03152"/>
    </source>
</evidence>
<dbReference type="PANTHER" id="PTHR12555:SF13">
    <property type="entry name" value="UBIQUITIN RECOGNITION FACTOR IN ER-ASSOCIATED DEGRADATION PROTEIN 1"/>
    <property type="match status" value="1"/>
</dbReference>
<feature type="compositionally biased region" description="Basic and acidic residues" evidence="3">
    <location>
        <begin position="298"/>
        <end position="311"/>
    </location>
</feature>
<reference evidence="6" key="1">
    <citation type="submission" date="2017-07" db="EMBL/GenBank/DDBJ databases">
        <title>Taro Niue Genome Assembly and Annotation.</title>
        <authorList>
            <person name="Atibalentja N."/>
            <person name="Keating K."/>
            <person name="Fields C.J."/>
        </authorList>
    </citation>
    <scope>NUCLEOTIDE SEQUENCE</scope>
    <source>
        <strain evidence="6">Niue_2</strain>
        <tissue evidence="6">Leaf</tissue>
    </source>
</reference>
<dbReference type="OrthoDB" id="422728at2759"/>
<feature type="domain" description="Ubiquitin fusion degradation protein UFD1 N-terminal subdomain 2" evidence="5">
    <location>
        <begin position="157"/>
        <end position="209"/>
    </location>
</feature>
<keyword evidence="7" id="KW-1185">Reference proteome</keyword>
<feature type="region of interest" description="Disordered" evidence="3">
    <location>
        <begin position="218"/>
        <end position="338"/>
    </location>
</feature>
<evidence type="ECO:0008006" key="8">
    <source>
        <dbReference type="Google" id="ProtNLM"/>
    </source>
</evidence>
<dbReference type="GO" id="GO:0036503">
    <property type="term" value="P:ERAD pathway"/>
    <property type="evidence" value="ECO:0007669"/>
    <property type="project" value="TreeGrafter"/>
</dbReference>
<name>A0A843UWD3_COLES</name>
<dbReference type="Proteomes" id="UP000652761">
    <property type="component" value="Unassembled WGS sequence"/>
</dbReference>
<dbReference type="InterPro" id="IPR055417">
    <property type="entry name" value="UFD1_N1"/>
</dbReference>
<feature type="domain" description="Ubiquitin fusion degradation protein UFD1 N-terminal subdomain 1" evidence="4">
    <location>
        <begin position="13"/>
        <end position="108"/>
    </location>
</feature>
<dbReference type="FunFam" id="2.40.40.50:FF:000001">
    <property type="entry name" value="Ubiquitin fusion degradation protein 1 homolog"/>
    <property type="match status" value="1"/>
</dbReference>
<evidence type="ECO:0000259" key="5">
    <source>
        <dbReference type="Pfam" id="PF24842"/>
    </source>
</evidence>
<dbReference type="InterPro" id="IPR055418">
    <property type="entry name" value="UFD1_N2"/>
</dbReference>
<keyword evidence="2" id="KW-0833">Ubl conjugation pathway</keyword>
<evidence type="ECO:0000256" key="3">
    <source>
        <dbReference type="SAM" id="MobiDB-lite"/>
    </source>
</evidence>
<dbReference type="InterPro" id="IPR042299">
    <property type="entry name" value="Ufd1-like_Nn"/>
</dbReference>
<evidence type="ECO:0000313" key="6">
    <source>
        <dbReference type="EMBL" id="MQL85944.1"/>
    </source>
</evidence>
<dbReference type="InterPro" id="IPR004854">
    <property type="entry name" value="Ufd1-like"/>
</dbReference>
<accession>A0A843UWD3</accession>
<comment type="similarity">
    <text evidence="1">Belongs to the UFD1 family.</text>
</comment>
<dbReference type="Gene3D" id="3.10.330.10">
    <property type="match status" value="2"/>
</dbReference>
<gene>
    <name evidence="6" type="ORF">Taro_018479</name>
</gene>
<dbReference type="Pfam" id="PF24842">
    <property type="entry name" value="UFD1_N2"/>
    <property type="match status" value="1"/>
</dbReference>
<proteinExistence type="inferred from homology"/>
<dbReference type="GO" id="GO:0006511">
    <property type="term" value="P:ubiquitin-dependent protein catabolic process"/>
    <property type="evidence" value="ECO:0007669"/>
    <property type="project" value="InterPro"/>
</dbReference>
<sequence>MYFDDYDDRQRSFEQVYRCYPTTFIDKPQLENGDKIIMPPSALDRLASLNIEYPMLFELTNSSTQRVSHCGVLEFIAEEGMVYLPYWMMQNLLLQEGDVVCIKSATLPKGSYVKLQPHTTDFLDISNPKAILYSLYVSVCRPVTALTVKFLISSFSLEISLRSFSCLTTGDTIMVAYNNKKYYIDIVETKPSAAVSIIETDCEVDFAPPLDYKEPEKTVKSAPIAAPSQVEEPAKSEPKFSPFTGVARRLNGKISETPVSSAPKELQPGSTANGTASSSTSASSSQPSGKLVFGSTVRKSERMKETGKAVAKESGSQPQKEEEPKFKAFTGRKYSLKD</sequence>
<feature type="compositionally biased region" description="Low complexity" evidence="3">
    <location>
        <begin position="269"/>
        <end position="289"/>
    </location>
</feature>
<dbReference type="Pfam" id="PF03152">
    <property type="entry name" value="UFD1_N1"/>
    <property type="match status" value="1"/>
</dbReference>
<dbReference type="PANTHER" id="PTHR12555">
    <property type="entry name" value="UBIQUITIN FUSION DEGRADATON PROTEIN 1"/>
    <property type="match status" value="1"/>
</dbReference>
<organism evidence="6 7">
    <name type="scientific">Colocasia esculenta</name>
    <name type="common">Wild taro</name>
    <name type="synonym">Arum esculentum</name>
    <dbReference type="NCBI Taxonomy" id="4460"/>
    <lineage>
        <taxon>Eukaryota</taxon>
        <taxon>Viridiplantae</taxon>
        <taxon>Streptophyta</taxon>
        <taxon>Embryophyta</taxon>
        <taxon>Tracheophyta</taxon>
        <taxon>Spermatophyta</taxon>
        <taxon>Magnoliopsida</taxon>
        <taxon>Liliopsida</taxon>
        <taxon>Araceae</taxon>
        <taxon>Aroideae</taxon>
        <taxon>Colocasieae</taxon>
        <taxon>Colocasia</taxon>
    </lineage>
</organism>
<protein>
    <recommendedName>
        <fullName evidence="8">Ubiquitin fusion degradaton protein</fullName>
    </recommendedName>
</protein>